<keyword evidence="11" id="KW-0175">Coiled coil</keyword>
<dbReference type="GO" id="GO:0009279">
    <property type="term" value="C:cell outer membrane"/>
    <property type="evidence" value="ECO:0007669"/>
    <property type="project" value="UniProtKB-SubCell"/>
</dbReference>
<evidence type="ECO:0000256" key="1">
    <source>
        <dbReference type="ARBA" id="ARBA00004571"/>
    </source>
</evidence>
<dbReference type="GO" id="GO:0015288">
    <property type="term" value="F:porin activity"/>
    <property type="evidence" value="ECO:0007669"/>
    <property type="project" value="UniProtKB-KW"/>
</dbReference>
<evidence type="ECO:0000256" key="8">
    <source>
        <dbReference type="ARBA" id="ARBA00023114"/>
    </source>
</evidence>
<dbReference type="CDD" id="cd00342">
    <property type="entry name" value="gram_neg_porins"/>
    <property type="match status" value="1"/>
</dbReference>
<protein>
    <submittedName>
        <fullName evidence="13">Porin</fullName>
    </submittedName>
</protein>
<evidence type="ECO:0000256" key="6">
    <source>
        <dbReference type="ARBA" id="ARBA00022729"/>
    </source>
</evidence>
<keyword evidence="7" id="KW-0406">Ion transport</keyword>
<dbReference type="PANTHER" id="PTHR34501:SF9">
    <property type="entry name" value="MAJOR OUTER MEMBRANE PROTEIN P.IA"/>
    <property type="match status" value="1"/>
</dbReference>
<dbReference type="GO" id="GO:0006811">
    <property type="term" value="P:monoatomic ion transport"/>
    <property type="evidence" value="ECO:0007669"/>
    <property type="project" value="UniProtKB-KW"/>
</dbReference>
<keyword evidence="10" id="KW-0998">Cell outer membrane</keyword>
<dbReference type="AlphaFoldDB" id="A0A9X1YJ30"/>
<dbReference type="Gene3D" id="2.40.160.10">
    <property type="entry name" value="Porin"/>
    <property type="match status" value="1"/>
</dbReference>
<keyword evidence="14" id="KW-1185">Reference proteome</keyword>
<comment type="subcellular location">
    <subcellularLocation>
        <location evidence="1">Cell outer membrane</location>
        <topology evidence="1">Multi-pass membrane protein</topology>
    </subcellularLocation>
</comment>
<evidence type="ECO:0000256" key="9">
    <source>
        <dbReference type="ARBA" id="ARBA00023136"/>
    </source>
</evidence>
<evidence type="ECO:0000313" key="13">
    <source>
        <dbReference type="EMBL" id="MCK9685327.1"/>
    </source>
</evidence>
<dbReference type="Proteomes" id="UP001139353">
    <property type="component" value="Unassembled WGS sequence"/>
</dbReference>
<dbReference type="EMBL" id="JAJLJH010000001">
    <property type="protein sequence ID" value="MCK9685327.1"/>
    <property type="molecule type" value="Genomic_DNA"/>
</dbReference>
<evidence type="ECO:0000313" key="14">
    <source>
        <dbReference type="Proteomes" id="UP001139353"/>
    </source>
</evidence>
<dbReference type="InterPro" id="IPR033900">
    <property type="entry name" value="Gram_neg_porin_domain"/>
</dbReference>
<sequence length="487" mass="51247">MKNFAMRASALAVLALAQPVFASEVDDLRAEIAAQKAAEAAQKARLDALEQRLNAMTAQQAAAPAPAKAAPIPVAMTTDQNGVKLVDAPSGVSLYNNGTTSLHMYGLIEATGSHANHQTTGGGSTTGFQVAWFSGNRLGFDADHALAIGDQIGLPGLKVISKLETEFELPTGDMDTSDVFFNRDAWMGFYSDDLGKLTFGRQNTLTRDFTQTWGDAYGTADVTLKEGGYSNVNNFKQFIFYSGSANGTRMNSSIAWKKKFGAHVVTGLAYAFGSQGAGGSGDVGNGGSTPGDFKKGSTQEASIALNSIDIGGGLLSANLSYDRANVNDLIHQSELVGGDFRIGMFRVNAGYVHYTAEQGANNSAGTRTDNAWTISASLLPTPENEFALGFNDSKGKHAGFNGGGNILNPFGNTAGVTAVAANGSKKALFASYMYHVDRQLDVYLAGDYFKVDGAWVLGDAQGNGNHFGAGQAYSNETEIAIGARYKF</sequence>
<organism evidence="13 14">
    <name type="scientific">Scleromatobacter humisilvae</name>
    <dbReference type="NCBI Taxonomy" id="2897159"/>
    <lineage>
        <taxon>Bacteria</taxon>
        <taxon>Pseudomonadati</taxon>
        <taxon>Pseudomonadota</taxon>
        <taxon>Betaproteobacteria</taxon>
        <taxon>Burkholderiales</taxon>
        <taxon>Sphaerotilaceae</taxon>
        <taxon>Scleromatobacter</taxon>
    </lineage>
</organism>
<keyword evidence="8" id="KW-0626">Porin</keyword>
<dbReference type="PANTHER" id="PTHR34501">
    <property type="entry name" value="PROTEIN YDDL-RELATED"/>
    <property type="match status" value="1"/>
</dbReference>
<evidence type="ECO:0000256" key="7">
    <source>
        <dbReference type="ARBA" id="ARBA00023065"/>
    </source>
</evidence>
<feature type="coiled-coil region" evidence="11">
    <location>
        <begin position="32"/>
        <end position="59"/>
    </location>
</feature>
<evidence type="ECO:0000256" key="12">
    <source>
        <dbReference type="SAM" id="SignalP"/>
    </source>
</evidence>
<dbReference type="GO" id="GO:0046930">
    <property type="term" value="C:pore complex"/>
    <property type="evidence" value="ECO:0007669"/>
    <property type="project" value="UniProtKB-KW"/>
</dbReference>
<gene>
    <name evidence="13" type="ORF">LPC04_06315</name>
</gene>
<dbReference type="InterPro" id="IPR050298">
    <property type="entry name" value="Gram-neg_bact_OMP"/>
</dbReference>
<keyword evidence="4" id="KW-1134">Transmembrane beta strand</keyword>
<evidence type="ECO:0000256" key="3">
    <source>
        <dbReference type="ARBA" id="ARBA00022448"/>
    </source>
</evidence>
<keyword evidence="5" id="KW-0812">Transmembrane</keyword>
<evidence type="ECO:0000256" key="4">
    <source>
        <dbReference type="ARBA" id="ARBA00022452"/>
    </source>
</evidence>
<dbReference type="SUPFAM" id="SSF56935">
    <property type="entry name" value="Porins"/>
    <property type="match status" value="1"/>
</dbReference>
<proteinExistence type="predicted"/>
<name>A0A9X1YJ30_9BURK</name>
<evidence type="ECO:0000256" key="10">
    <source>
        <dbReference type="ARBA" id="ARBA00023237"/>
    </source>
</evidence>
<feature type="signal peptide" evidence="12">
    <location>
        <begin position="1"/>
        <end position="22"/>
    </location>
</feature>
<reference evidence="13" key="1">
    <citation type="submission" date="2021-11" db="EMBL/GenBank/DDBJ databases">
        <title>BS-T2-15 a new species belonging to the Comamonadaceae family isolated from the soil of a French oak forest.</title>
        <authorList>
            <person name="Mieszkin S."/>
            <person name="Alain K."/>
        </authorList>
    </citation>
    <scope>NUCLEOTIDE SEQUENCE</scope>
    <source>
        <strain evidence="13">BS-T2-15</strain>
    </source>
</reference>
<accession>A0A9X1YJ30</accession>
<dbReference type="RefSeq" id="WP_275681334.1">
    <property type="nucleotide sequence ID" value="NZ_JAJLJH010000001.1"/>
</dbReference>
<evidence type="ECO:0000256" key="2">
    <source>
        <dbReference type="ARBA" id="ARBA00011233"/>
    </source>
</evidence>
<dbReference type="InterPro" id="IPR023614">
    <property type="entry name" value="Porin_dom_sf"/>
</dbReference>
<feature type="chain" id="PRO_5040992082" evidence="12">
    <location>
        <begin position="23"/>
        <end position="487"/>
    </location>
</feature>
<keyword evidence="3" id="KW-0813">Transport</keyword>
<evidence type="ECO:0000256" key="5">
    <source>
        <dbReference type="ARBA" id="ARBA00022692"/>
    </source>
</evidence>
<comment type="subunit">
    <text evidence="2">Homotrimer.</text>
</comment>
<keyword evidence="9" id="KW-0472">Membrane</keyword>
<comment type="caution">
    <text evidence="13">The sequence shown here is derived from an EMBL/GenBank/DDBJ whole genome shotgun (WGS) entry which is preliminary data.</text>
</comment>
<keyword evidence="6 12" id="KW-0732">Signal</keyword>
<evidence type="ECO:0000256" key="11">
    <source>
        <dbReference type="SAM" id="Coils"/>
    </source>
</evidence>